<dbReference type="PROSITE" id="PS00436">
    <property type="entry name" value="PEROXIDASE_2"/>
    <property type="match status" value="1"/>
</dbReference>
<organism evidence="1 2">
    <name type="scientific">Stieleria bergensis</name>
    <dbReference type="NCBI Taxonomy" id="2528025"/>
    <lineage>
        <taxon>Bacteria</taxon>
        <taxon>Pseudomonadati</taxon>
        <taxon>Planctomycetota</taxon>
        <taxon>Planctomycetia</taxon>
        <taxon>Pirellulales</taxon>
        <taxon>Pirellulaceae</taxon>
        <taxon>Stieleria</taxon>
    </lineage>
</organism>
<reference evidence="1 2" key="1">
    <citation type="submission" date="2019-02" db="EMBL/GenBank/DDBJ databases">
        <title>Deep-cultivation of Planctomycetes and their phenomic and genomic characterization uncovers novel biology.</title>
        <authorList>
            <person name="Wiegand S."/>
            <person name="Jogler M."/>
            <person name="Boedeker C."/>
            <person name="Pinto D."/>
            <person name="Vollmers J."/>
            <person name="Rivas-Marin E."/>
            <person name="Kohn T."/>
            <person name="Peeters S.H."/>
            <person name="Heuer A."/>
            <person name="Rast P."/>
            <person name="Oberbeckmann S."/>
            <person name="Bunk B."/>
            <person name="Jeske O."/>
            <person name="Meyerdierks A."/>
            <person name="Storesund J.E."/>
            <person name="Kallscheuer N."/>
            <person name="Luecker S."/>
            <person name="Lage O.M."/>
            <person name="Pohl T."/>
            <person name="Merkel B.J."/>
            <person name="Hornburger P."/>
            <person name="Mueller R.-W."/>
            <person name="Bruemmer F."/>
            <person name="Labrenz M."/>
            <person name="Spormann A.M."/>
            <person name="Op den Camp H."/>
            <person name="Overmann J."/>
            <person name="Amann R."/>
            <person name="Jetten M.S.M."/>
            <person name="Mascher T."/>
            <person name="Medema M.H."/>
            <person name="Devos D.P."/>
            <person name="Kaster A.-K."/>
            <person name="Ovreas L."/>
            <person name="Rohde M."/>
            <person name="Galperin M.Y."/>
            <person name="Jogler C."/>
        </authorList>
    </citation>
    <scope>NUCLEOTIDE SEQUENCE [LARGE SCALE GENOMIC DNA]</scope>
    <source>
        <strain evidence="1 2">SV_7m_r</strain>
    </source>
</reference>
<dbReference type="AlphaFoldDB" id="A0A517SPY3"/>
<proteinExistence type="predicted"/>
<keyword evidence="2" id="KW-1185">Reference proteome</keyword>
<accession>A0A517SPY3</accession>
<dbReference type="GO" id="GO:0004601">
    <property type="term" value="F:peroxidase activity"/>
    <property type="evidence" value="ECO:0007669"/>
    <property type="project" value="InterPro"/>
</dbReference>
<protein>
    <submittedName>
        <fullName evidence="1">Uncharacterized protein</fullName>
    </submittedName>
</protein>
<evidence type="ECO:0000313" key="2">
    <source>
        <dbReference type="Proteomes" id="UP000315003"/>
    </source>
</evidence>
<sequence length="166" mass="18141">MIDAHCQQVDAQRCNRFHQFVIRSAVCPLARCVLLAALGSHDGCPSSERSSSERSSSGQWSESIFASPVISLRHGRGGSSPRLLSLRGLPGHRLPSLSVCWAHSIAELIVRLAWHFCVPFFRGRVDCSPCRGWGGRVIDVWPGGVLTVPLKCVAFGGMPTPFRFSK</sequence>
<dbReference type="Proteomes" id="UP000315003">
    <property type="component" value="Chromosome"/>
</dbReference>
<dbReference type="InterPro" id="IPR019794">
    <property type="entry name" value="Peroxidases_AS"/>
</dbReference>
<gene>
    <name evidence="1" type="ORF">SV7mr_06670</name>
</gene>
<dbReference type="EMBL" id="CP036272">
    <property type="protein sequence ID" value="QDT58178.1"/>
    <property type="molecule type" value="Genomic_DNA"/>
</dbReference>
<evidence type="ECO:0000313" key="1">
    <source>
        <dbReference type="EMBL" id="QDT58178.1"/>
    </source>
</evidence>
<name>A0A517SPY3_9BACT</name>